<organism evidence="1">
    <name type="scientific">Megaviridae environmental sample</name>
    <dbReference type="NCBI Taxonomy" id="1737588"/>
    <lineage>
        <taxon>Viruses</taxon>
        <taxon>Varidnaviria</taxon>
        <taxon>Bamfordvirae</taxon>
        <taxon>Nucleocytoviricota</taxon>
        <taxon>Megaviricetes</taxon>
        <taxon>Imitervirales</taxon>
        <taxon>Mimiviridae</taxon>
        <taxon>environmental samples</taxon>
    </lineage>
</organism>
<proteinExistence type="predicted"/>
<name>A0A5J6VK82_9VIRU</name>
<reference evidence="1" key="1">
    <citation type="journal article" date="2019" name="Philos. Trans. R. Soc. Lond., B, Biol. Sci.">
        <title>Targeted metagenomic recovery of four divergent viruses reveals shared and distinctive characteristics of giant viruses of marine eukaryotes.</title>
        <authorList>
            <person name="Needham D.M."/>
            <person name="Poirier C."/>
            <person name="Hehenberger E."/>
            <person name="Jimenez V."/>
            <person name="Swalwell J.E."/>
            <person name="Santoro A.E."/>
            <person name="Worden A.Z."/>
        </authorList>
    </citation>
    <scope>NUCLEOTIDE SEQUENCE</scope>
    <source>
        <strain evidence="1">OPacV-662</strain>
    </source>
</reference>
<evidence type="ECO:0000313" key="1">
    <source>
        <dbReference type="EMBL" id="QFG74198.1"/>
    </source>
</evidence>
<sequence>MANNATVLHALEFFENSTDPNVNNLDVSTFINSLQFELTISNDSGNVSLTDAQLHSTILLDTNTLYTFASTPAINSFIINGDTINLTNGAYEYTFTTSSMNNCTINGFNFNILASDDETDMQDHNPHSFVPEITFELNNNTGVIQNNDTLAIQSQDNKFYLGGACPSNSNFTVRVEFPSTSTTFDTHITNTSWYAITDENNGMVDMLDANVTSIVFLMIM</sequence>
<accession>A0A5J6VK82</accession>
<dbReference type="EMBL" id="MN448283">
    <property type="protein sequence ID" value="QFG74198.1"/>
    <property type="molecule type" value="Genomic_DNA"/>
</dbReference>
<protein>
    <submittedName>
        <fullName evidence="1">Uncharacterized protein</fullName>
    </submittedName>
</protein>